<gene>
    <name evidence="2" type="ORF">ACJEBI_20750</name>
</gene>
<feature type="chain" id="PRO_5045302055" evidence="1">
    <location>
        <begin position="26"/>
        <end position="234"/>
    </location>
</feature>
<protein>
    <submittedName>
        <fullName evidence="2">Uncharacterized protein</fullName>
    </submittedName>
</protein>
<feature type="signal peptide" evidence="1">
    <location>
        <begin position="1"/>
        <end position="25"/>
    </location>
</feature>
<evidence type="ECO:0000256" key="1">
    <source>
        <dbReference type="SAM" id="SignalP"/>
    </source>
</evidence>
<evidence type="ECO:0000313" key="3">
    <source>
        <dbReference type="Proteomes" id="UP001623041"/>
    </source>
</evidence>
<organism evidence="2 3">
    <name type="scientific">Bacillus salipaludis</name>
    <dbReference type="NCBI Taxonomy" id="2547811"/>
    <lineage>
        <taxon>Bacteria</taxon>
        <taxon>Bacillati</taxon>
        <taxon>Bacillota</taxon>
        <taxon>Bacilli</taxon>
        <taxon>Bacillales</taxon>
        <taxon>Bacillaceae</taxon>
        <taxon>Bacillus</taxon>
    </lineage>
</organism>
<keyword evidence="3" id="KW-1185">Reference proteome</keyword>
<sequence>MIKRVFIVLINVVLFFSMSFRNAHAAERVVVNSLHSDRWYDNVYLLADKIDWMTFRNFTVQIGDKGELLYHFPKWESGKYDTYLFRDDLDGNKFTDLVIVLDNYQDPIHVLNQVMNPYRVYKEVSVEPVNDAVNRLVKMEKKGDIVTIKTKQKTYKVNVKPFHYTTAKPSSTEVYVGIDKVDYSVAKHILIAEAPVLITIGGGIGYLILTYGWNGHGYEVRSISFKQDIPKQYD</sequence>
<name>A0ABW8RKP5_9BACI</name>
<dbReference type="EMBL" id="JBJHQH010000018">
    <property type="protein sequence ID" value="MFK9093893.1"/>
    <property type="molecule type" value="Genomic_DNA"/>
</dbReference>
<keyword evidence="1" id="KW-0732">Signal</keyword>
<accession>A0ABW8RKP5</accession>
<proteinExistence type="predicted"/>
<evidence type="ECO:0000313" key="2">
    <source>
        <dbReference type="EMBL" id="MFK9093893.1"/>
    </source>
</evidence>
<dbReference type="Proteomes" id="UP001623041">
    <property type="component" value="Unassembled WGS sequence"/>
</dbReference>
<dbReference type="RefSeq" id="WP_406582391.1">
    <property type="nucleotide sequence ID" value="NZ_JBJHQH010000018.1"/>
</dbReference>
<comment type="caution">
    <text evidence="2">The sequence shown here is derived from an EMBL/GenBank/DDBJ whole genome shotgun (WGS) entry which is preliminary data.</text>
</comment>
<reference evidence="2 3" key="1">
    <citation type="submission" date="2024-11" db="EMBL/GenBank/DDBJ databases">
        <authorList>
            <person name="Lucas J.A."/>
        </authorList>
    </citation>
    <scope>NUCLEOTIDE SEQUENCE [LARGE SCALE GENOMIC DNA]</scope>
    <source>
        <strain evidence="2 3">Z 5.4</strain>
    </source>
</reference>